<accession>A0A0P1GL72</accession>
<feature type="domain" description="HTH araC/xylS-type" evidence="4">
    <location>
        <begin position="197"/>
        <end position="298"/>
    </location>
</feature>
<dbReference type="PROSITE" id="PS01124">
    <property type="entry name" value="HTH_ARAC_FAMILY_2"/>
    <property type="match status" value="1"/>
</dbReference>
<dbReference type="RefSeq" id="WP_424202784.1">
    <property type="nucleotide sequence ID" value="NZ_JBMYKQ010000001.1"/>
</dbReference>
<dbReference type="InterPro" id="IPR050204">
    <property type="entry name" value="AraC_XylS_family_regulators"/>
</dbReference>
<dbReference type="InterPro" id="IPR009057">
    <property type="entry name" value="Homeodomain-like_sf"/>
</dbReference>
<dbReference type="SUPFAM" id="SSF46689">
    <property type="entry name" value="Homeodomain-like"/>
    <property type="match status" value="1"/>
</dbReference>
<dbReference type="InterPro" id="IPR018062">
    <property type="entry name" value="HTH_AraC-typ_CS"/>
</dbReference>
<evidence type="ECO:0000256" key="2">
    <source>
        <dbReference type="ARBA" id="ARBA00023125"/>
    </source>
</evidence>
<dbReference type="Gene3D" id="1.10.10.60">
    <property type="entry name" value="Homeodomain-like"/>
    <property type="match status" value="2"/>
</dbReference>
<evidence type="ECO:0000313" key="5">
    <source>
        <dbReference type="EMBL" id="CUH82866.1"/>
    </source>
</evidence>
<evidence type="ECO:0000259" key="4">
    <source>
        <dbReference type="PROSITE" id="PS01124"/>
    </source>
</evidence>
<sequence length="302" mass="33064">MRYDNLFNDLEITTDPFALCELKGECNIGLSQDASATLHYILSGEGEIAFGNQPPLRVARGSLVLIPALQHHSLRSYGTSRDPVPECQPAQLHLARLMAGEGPAGGDQMTALCGRIRVGLRGVSDVIDLIREPLVERIGETSAMQGALQGLLCEISNPKMGSRAMIRALLTQCVIEMLRKRLATGRQLEWMAALADPMLWNALRAMLDEPGANHSVESLAESVFMSRSAFAKRFTEAYGSGPMDLLRALRMRQAAGLLRDTDLPVKRIAEMVGFASRSAFTRSFEANTDLSPRAFRQLHRGG</sequence>
<keyword evidence="2" id="KW-0238">DNA-binding</keyword>
<dbReference type="EMBL" id="CYSF01000001">
    <property type="protein sequence ID" value="CUH82866.1"/>
    <property type="molecule type" value="Genomic_DNA"/>
</dbReference>
<organism evidence="5 6">
    <name type="scientific">Thalassovita mediterranea</name>
    <dbReference type="NCBI Taxonomy" id="340021"/>
    <lineage>
        <taxon>Bacteria</taxon>
        <taxon>Pseudomonadati</taxon>
        <taxon>Pseudomonadota</taxon>
        <taxon>Alphaproteobacteria</taxon>
        <taxon>Rhodobacterales</taxon>
        <taxon>Roseobacteraceae</taxon>
        <taxon>Thalassovita</taxon>
    </lineage>
</organism>
<dbReference type="AlphaFoldDB" id="A0A0P1GL72"/>
<dbReference type="SUPFAM" id="SSF51182">
    <property type="entry name" value="RmlC-like cupins"/>
    <property type="match status" value="1"/>
</dbReference>
<dbReference type="PANTHER" id="PTHR46796">
    <property type="entry name" value="HTH-TYPE TRANSCRIPTIONAL ACTIVATOR RHAS-RELATED"/>
    <property type="match status" value="1"/>
</dbReference>
<dbReference type="InterPro" id="IPR011051">
    <property type="entry name" value="RmlC_Cupin_sf"/>
</dbReference>
<dbReference type="GO" id="GO:0043565">
    <property type="term" value="F:sequence-specific DNA binding"/>
    <property type="evidence" value="ECO:0007669"/>
    <property type="project" value="InterPro"/>
</dbReference>
<dbReference type="Gene3D" id="2.60.120.10">
    <property type="entry name" value="Jelly Rolls"/>
    <property type="match status" value="1"/>
</dbReference>
<dbReference type="PANTHER" id="PTHR46796:SF7">
    <property type="entry name" value="ARAC FAMILY TRANSCRIPTIONAL REGULATOR"/>
    <property type="match status" value="1"/>
</dbReference>
<dbReference type="STRING" id="340021.TM5383_00048"/>
<evidence type="ECO:0000313" key="6">
    <source>
        <dbReference type="Proteomes" id="UP000051681"/>
    </source>
</evidence>
<dbReference type="Proteomes" id="UP000051681">
    <property type="component" value="Unassembled WGS sequence"/>
</dbReference>
<name>A0A0P1GL72_9RHOB</name>
<dbReference type="InterPro" id="IPR014710">
    <property type="entry name" value="RmlC-like_jellyroll"/>
</dbReference>
<gene>
    <name evidence="5" type="primary">xylR</name>
    <name evidence="5" type="ORF">TM5383_00048</name>
</gene>
<reference evidence="5 6" key="1">
    <citation type="submission" date="2015-09" db="EMBL/GenBank/DDBJ databases">
        <authorList>
            <consortium name="Swine Surveillance"/>
        </authorList>
    </citation>
    <scope>NUCLEOTIDE SEQUENCE [LARGE SCALE GENOMIC DNA]</scope>
    <source>
        <strain evidence="5 6">CECT 8383</strain>
    </source>
</reference>
<keyword evidence="6" id="KW-1185">Reference proteome</keyword>
<dbReference type="InterPro" id="IPR018060">
    <property type="entry name" value="HTH_AraC"/>
</dbReference>
<evidence type="ECO:0000256" key="1">
    <source>
        <dbReference type="ARBA" id="ARBA00023015"/>
    </source>
</evidence>
<evidence type="ECO:0000256" key="3">
    <source>
        <dbReference type="ARBA" id="ARBA00023163"/>
    </source>
</evidence>
<dbReference type="Pfam" id="PF12852">
    <property type="entry name" value="Cupin_6"/>
    <property type="match status" value="1"/>
</dbReference>
<proteinExistence type="predicted"/>
<dbReference type="Pfam" id="PF12833">
    <property type="entry name" value="HTH_18"/>
    <property type="match status" value="1"/>
</dbReference>
<dbReference type="SMART" id="SM00342">
    <property type="entry name" value="HTH_ARAC"/>
    <property type="match status" value="1"/>
</dbReference>
<keyword evidence="1" id="KW-0805">Transcription regulation</keyword>
<dbReference type="GO" id="GO:0003700">
    <property type="term" value="F:DNA-binding transcription factor activity"/>
    <property type="evidence" value="ECO:0007669"/>
    <property type="project" value="InterPro"/>
</dbReference>
<protein>
    <submittedName>
        <fullName evidence="5">Xylose operon regulatory protein</fullName>
    </submittedName>
</protein>
<dbReference type="InterPro" id="IPR032783">
    <property type="entry name" value="AraC_lig"/>
</dbReference>
<dbReference type="PROSITE" id="PS00041">
    <property type="entry name" value="HTH_ARAC_FAMILY_1"/>
    <property type="match status" value="1"/>
</dbReference>
<keyword evidence="3" id="KW-0804">Transcription</keyword>